<evidence type="ECO:0000256" key="1">
    <source>
        <dbReference type="SAM" id="MobiDB-lite"/>
    </source>
</evidence>
<evidence type="ECO:0000256" key="2">
    <source>
        <dbReference type="SAM" id="SignalP"/>
    </source>
</evidence>
<feature type="compositionally biased region" description="Low complexity" evidence="1">
    <location>
        <begin position="361"/>
        <end position="390"/>
    </location>
</feature>
<keyword evidence="2" id="KW-0732">Signal</keyword>
<dbReference type="PROSITE" id="PS51257">
    <property type="entry name" value="PROKAR_LIPOPROTEIN"/>
    <property type="match status" value="1"/>
</dbReference>
<feature type="compositionally biased region" description="Pro residues" evidence="1">
    <location>
        <begin position="350"/>
        <end position="360"/>
    </location>
</feature>
<dbReference type="Proteomes" id="UP001201463">
    <property type="component" value="Unassembled WGS sequence"/>
</dbReference>
<dbReference type="RefSeq" id="WP_233388366.1">
    <property type="nucleotide sequence ID" value="NZ_JAJTWT010000001.1"/>
</dbReference>
<feature type="region of interest" description="Disordered" evidence="1">
    <location>
        <begin position="316"/>
        <end position="446"/>
    </location>
</feature>
<keyword evidence="4" id="KW-1185">Reference proteome</keyword>
<sequence length="446" mass="46583">MKFRLLPLAAGLAAALLAGCAQPPHHADVRAEVGFDAPVRAWVPPPPPPAISVYVEPPLAQPEPVLVNVAPPPMLVEAPPPPPWPEAVWVGGYWGWQGQWVWCAGRWLRPPEPGYHWAQPYYEHRDGAVVYVAGHWAAAGMAFAPPAPGLHLSLQVSIGGGEPPVGPPGVFIPPPPGSRPGLIVPAPIGTPPAVVVSAPPVVKVGMRVTNNNVTQIDSHNVTTINNITNVTRITQVTVVAPPGATANGQAYQHEVPAQAHLAAALPAVVHAEAPRPASTAALPTFSPRQARPALPPAQPVRLEPTAQAAPAVLPHAGAQDAHVAPPPVRVAEPPPPAPARPPAAMAASSTPPPMPAPHAAPPMEHAMLPAARAAMPPHEGEAHPAAAKQPPQQPPHEAPHAQAQPQVHPQPAQHAPAPARHEGPETPRKPSRPDEERREHHGDETR</sequence>
<dbReference type="EMBL" id="JAJTWT010000001">
    <property type="protein sequence ID" value="MCE4535720.1"/>
    <property type="molecule type" value="Genomic_DNA"/>
</dbReference>
<feature type="compositionally biased region" description="Low complexity" evidence="1">
    <location>
        <begin position="400"/>
        <end position="418"/>
    </location>
</feature>
<evidence type="ECO:0008006" key="5">
    <source>
        <dbReference type="Google" id="ProtNLM"/>
    </source>
</evidence>
<feature type="chain" id="PRO_5045994547" description="YXWGXW repeat-containing protein" evidence="2">
    <location>
        <begin position="28"/>
        <end position="446"/>
    </location>
</feature>
<feature type="compositionally biased region" description="Basic and acidic residues" evidence="1">
    <location>
        <begin position="419"/>
        <end position="446"/>
    </location>
</feature>
<evidence type="ECO:0000313" key="4">
    <source>
        <dbReference type="Proteomes" id="UP001201463"/>
    </source>
</evidence>
<proteinExistence type="predicted"/>
<gene>
    <name evidence="3" type="ORF">LXT12_00390</name>
</gene>
<feature type="compositionally biased region" description="Pro residues" evidence="1">
    <location>
        <begin position="324"/>
        <end position="341"/>
    </location>
</feature>
<accession>A0ABS8X9C8</accession>
<name>A0ABS8X9C8_9BURK</name>
<comment type="caution">
    <text evidence="3">The sequence shown here is derived from an EMBL/GenBank/DDBJ whole genome shotgun (WGS) entry which is preliminary data.</text>
</comment>
<feature type="signal peptide" evidence="2">
    <location>
        <begin position="1"/>
        <end position="27"/>
    </location>
</feature>
<reference evidence="3 4" key="1">
    <citation type="submission" date="2021-12" db="EMBL/GenBank/DDBJ databases">
        <title>Genome seq of p7.</title>
        <authorList>
            <person name="Seo T."/>
        </authorList>
    </citation>
    <scope>NUCLEOTIDE SEQUENCE [LARGE SCALE GENOMIC DNA]</scope>
    <source>
        <strain evidence="3 4">P7</strain>
    </source>
</reference>
<evidence type="ECO:0000313" key="3">
    <source>
        <dbReference type="EMBL" id="MCE4535720.1"/>
    </source>
</evidence>
<protein>
    <recommendedName>
        <fullName evidence="5">YXWGXW repeat-containing protein</fullName>
    </recommendedName>
</protein>
<organism evidence="3 4">
    <name type="scientific">Pelomonas caseinilytica</name>
    <dbReference type="NCBI Taxonomy" id="2906763"/>
    <lineage>
        <taxon>Bacteria</taxon>
        <taxon>Pseudomonadati</taxon>
        <taxon>Pseudomonadota</taxon>
        <taxon>Betaproteobacteria</taxon>
        <taxon>Burkholderiales</taxon>
        <taxon>Sphaerotilaceae</taxon>
        <taxon>Roseateles</taxon>
    </lineage>
</organism>